<keyword evidence="8" id="KW-1185">Reference proteome</keyword>
<dbReference type="GO" id="GO:0005634">
    <property type="term" value="C:nucleus"/>
    <property type="evidence" value="ECO:0007669"/>
    <property type="project" value="UniProtKB-SubCell"/>
</dbReference>
<evidence type="ECO:0000313" key="8">
    <source>
        <dbReference type="Proteomes" id="UP001516023"/>
    </source>
</evidence>
<dbReference type="SMART" id="SM00415">
    <property type="entry name" value="HSF"/>
    <property type="match status" value="2"/>
</dbReference>
<dbReference type="Pfam" id="PF00447">
    <property type="entry name" value="HSF_DNA-bind"/>
    <property type="match status" value="2"/>
</dbReference>
<feature type="region of interest" description="Disordered" evidence="5">
    <location>
        <begin position="31"/>
        <end position="54"/>
    </location>
</feature>
<feature type="compositionally biased region" description="Polar residues" evidence="5">
    <location>
        <begin position="34"/>
        <end position="51"/>
    </location>
</feature>
<evidence type="ECO:0000256" key="3">
    <source>
        <dbReference type="ARBA" id="ARBA00023242"/>
    </source>
</evidence>
<dbReference type="InterPro" id="IPR036388">
    <property type="entry name" value="WH-like_DNA-bd_sf"/>
</dbReference>
<proteinExistence type="inferred from homology"/>
<accession>A0ABD3PFI5</accession>
<evidence type="ECO:0000256" key="5">
    <source>
        <dbReference type="SAM" id="MobiDB-lite"/>
    </source>
</evidence>
<dbReference type="GO" id="GO:0003677">
    <property type="term" value="F:DNA binding"/>
    <property type="evidence" value="ECO:0007669"/>
    <property type="project" value="UniProtKB-KW"/>
</dbReference>
<name>A0ABD3PFI5_9STRA</name>
<evidence type="ECO:0000256" key="1">
    <source>
        <dbReference type="ARBA" id="ARBA00004123"/>
    </source>
</evidence>
<evidence type="ECO:0000256" key="4">
    <source>
        <dbReference type="RuleBase" id="RU004020"/>
    </source>
</evidence>
<evidence type="ECO:0000256" key="2">
    <source>
        <dbReference type="ARBA" id="ARBA00023125"/>
    </source>
</evidence>
<dbReference type="AlphaFoldDB" id="A0ABD3PFI5"/>
<keyword evidence="3" id="KW-0539">Nucleus</keyword>
<dbReference type="InterPro" id="IPR000232">
    <property type="entry name" value="HSF_DNA-bd"/>
</dbReference>
<dbReference type="Proteomes" id="UP001516023">
    <property type="component" value="Unassembled WGS sequence"/>
</dbReference>
<sequence length="549" mass="61846">MIAADLSRTRHFQQKQPPLLVLDHRLRTIPPPTMNCSATPRGDSATSVNSDSSHDVELKTKEARPGRTINFAEKLHLVLSNKECRDVVAWLPSGRSFCITNKEKFVQAILPKFFKSKANFNSFERRLKTWGFSKIDASKKVYVFSHDSFRRDVRAEEDLKDDKNAFNLMKQLRIVLSNVDCQSFMWWLPSGESFCVSSTSDLANKILFRYFGDTQFKSFVSALKREGFQRVKTKEVLGEAVYSHEFFQIGRPDLCRLMGRGGIVDLDGTEAQTMCLSANGGLAEASFQPAIRHCSNSVSYPASAAAAAATAPVPTQAFLNPTLNAQRSSMNVNFPIPVNVGYAGHFSGNQAISARIPPPRITADKPFSNEVLLPVNPFAFNGMRQPETIYHNMHMRLNADPNLLFSHAVQRGLTPPEQFLLNQNRNLPLHPGPSSMIHQTQFPVPSQQQIMSNMNSIQEQSLTTLKGIPMLSSQNSLLAANWKLQQHLNEHRKAETDSSMAMLNRHDAAHLQPKMSILEIEEELLKVKEMKFMMMKRKLEEQLDSKVKK</sequence>
<comment type="caution">
    <text evidence="7">The sequence shown here is derived from an EMBL/GenBank/DDBJ whole genome shotgun (WGS) entry which is preliminary data.</text>
</comment>
<reference evidence="7 8" key="1">
    <citation type="journal article" date="2020" name="G3 (Bethesda)">
        <title>Improved Reference Genome for Cyclotella cryptica CCMP332, a Model for Cell Wall Morphogenesis, Salinity Adaptation, and Lipid Production in Diatoms (Bacillariophyta).</title>
        <authorList>
            <person name="Roberts W.R."/>
            <person name="Downey K.M."/>
            <person name="Ruck E.C."/>
            <person name="Traller J.C."/>
            <person name="Alverson A.J."/>
        </authorList>
    </citation>
    <scope>NUCLEOTIDE SEQUENCE [LARGE SCALE GENOMIC DNA]</scope>
    <source>
        <strain evidence="7 8">CCMP332</strain>
    </source>
</reference>
<dbReference type="Gene3D" id="1.10.10.10">
    <property type="entry name" value="Winged helix-like DNA-binding domain superfamily/Winged helix DNA-binding domain"/>
    <property type="match status" value="2"/>
</dbReference>
<dbReference type="EMBL" id="JABMIG020000194">
    <property type="protein sequence ID" value="KAL3786452.1"/>
    <property type="molecule type" value="Genomic_DNA"/>
</dbReference>
<feature type="domain" description="HSF-type DNA-binding" evidence="6">
    <location>
        <begin position="67"/>
        <end position="165"/>
    </location>
</feature>
<feature type="domain" description="HSF-type DNA-binding" evidence="6">
    <location>
        <begin position="169"/>
        <end position="261"/>
    </location>
</feature>
<dbReference type="PANTHER" id="PTHR10015:SF206">
    <property type="entry name" value="HSF-TYPE DNA-BINDING DOMAIN-CONTAINING PROTEIN"/>
    <property type="match status" value="1"/>
</dbReference>
<comment type="subcellular location">
    <subcellularLocation>
        <location evidence="1">Nucleus</location>
    </subcellularLocation>
</comment>
<dbReference type="PANTHER" id="PTHR10015">
    <property type="entry name" value="HEAT SHOCK TRANSCRIPTION FACTOR"/>
    <property type="match status" value="1"/>
</dbReference>
<comment type="similarity">
    <text evidence="4">Belongs to the HSF family.</text>
</comment>
<evidence type="ECO:0000259" key="6">
    <source>
        <dbReference type="SMART" id="SM00415"/>
    </source>
</evidence>
<dbReference type="InterPro" id="IPR036390">
    <property type="entry name" value="WH_DNA-bd_sf"/>
</dbReference>
<keyword evidence="2" id="KW-0238">DNA-binding</keyword>
<dbReference type="SUPFAM" id="SSF46785">
    <property type="entry name" value="Winged helix' DNA-binding domain"/>
    <property type="match status" value="2"/>
</dbReference>
<organism evidence="7 8">
    <name type="scientific">Cyclotella cryptica</name>
    <dbReference type="NCBI Taxonomy" id="29204"/>
    <lineage>
        <taxon>Eukaryota</taxon>
        <taxon>Sar</taxon>
        <taxon>Stramenopiles</taxon>
        <taxon>Ochrophyta</taxon>
        <taxon>Bacillariophyta</taxon>
        <taxon>Coscinodiscophyceae</taxon>
        <taxon>Thalassiosirophycidae</taxon>
        <taxon>Stephanodiscales</taxon>
        <taxon>Stephanodiscaceae</taxon>
        <taxon>Cyclotella</taxon>
    </lineage>
</organism>
<evidence type="ECO:0000313" key="7">
    <source>
        <dbReference type="EMBL" id="KAL3786452.1"/>
    </source>
</evidence>
<gene>
    <name evidence="7" type="ORF">HJC23_011033</name>
</gene>
<protein>
    <recommendedName>
        <fullName evidence="6">HSF-type DNA-binding domain-containing protein</fullName>
    </recommendedName>
</protein>